<name>A0A2U3APC4_9BACL</name>
<accession>A0A2U3APC4</accession>
<dbReference type="CDD" id="cd04301">
    <property type="entry name" value="NAT_SF"/>
    <property type="match status" value="1"/>
</dbReference>
<organism evidence="2 3">
    <name type="scientific">Kurthia sibirica</name>
    <dbReference type="NCBI Taxonomy" id="202750"/>
    <lineage>
        <taxon>Bacteria</taxon>
        <taxon>Bacillati</taxon>
        <taxon>Bacillota</taxon>
        <taxon>Bacilli</taxon>
        <taxon>Bacillales</taxon>
        <taxon>Caryophanaceae</taxon>
        <taxon>Kurthia</taxon>
    </lineage>
</organism>
<dbReference type="GO" id="GO:0016747">
    <property type="term" value="F:acyltransferase activity, transferring groups other than amino-acyl groups"/>
    <property type="evidence" value="ECO:0007669"/>
    <property type="project" value="InterPro"/>
</dbReference>
<comment type="caution">
    <text evidence="2">The sequence shown here is derived from an EMBL/GenBank/DDBJ whole genome shotgun (WGS) entry which is preliminary data.</text>
</comment>
<dbReference type="InterPro" id="IPR016181">
    <property type="entry name" value="Acyl_CoA_acyltransferase"/>
</dbReference>
<dbReference type="Proteomes" id="UP000245938">
    <property type="component" value="Unassembled WGS sequence"/>
</dbReference>
<dbReference type="PROSITE" id="PS51186">
    <property type="entry name" value="GNAT"/>
    <property type="match status" value="1"/>
</dbReference>
<dbReference type="OrthoDB" id="8116556at2"/>
<dbReference type="AlphaFoldDB" id="A0A2U3APC4"/>
<dbReference type="InterPro" id="IPR000182">
    <property type="entry name" value="GNAT_dom"/>
</dbReference>
<proteinExistence type="predicted"/>
<feature type="domain" description="N-acetyltransferase" evidence="1">
    <location>
        <begin position="19"/>
        <end position="188"/>
    </location>
</feature>
<keyword evidence="3" id="KW-1185">Reference proteome</keyword>
<protein>
    <recommendedName>
        <fullName evidence="1">N-acetyltransferase domain-containing protein</fullName>
    </recommendedName>
</protein>
<dbReference type="EMBL" id="QFVR01000003">
    <property type="protein sequence ID" value="PWI26392.1"/>
    <property type="molecule type" value="Genomic_DNA"/>
</dbReference>
<evidence type="ECO:0000313" key="3">
    <source>
        <dbReference type="Proteomes" id="UP000245938"/>
    </source>
</evidence>
<gene>
    <name evidence="2" type="ORF">DEX24_03390</name>
</gene>
<sequence length="189" mass="21690">MIICSRLLLQIIFIEEELMQIRTLAYHEIPLIGAINCQETSMQSYNMSGILTDTPYKVNAWEPQKLADFILKIEDIYFHGGVVLGAYQEARLVGIAVLDLQYISGFRLHLEALYIDQLYRRQGIGNIMVQKILQIAYEKEAEALYIRSPPSQNTVDFFSHRGARLAERVDSYLQALAPETIQLEIPIIR</sequence>
<evidence type="ECO:0000259" key="1">
    <source>
        <dbReference type="PROSITE" id="PS51186"/>
    </source>
</evidence>
<dbReference type="Pfam" id="PF00583">
    <property type="entry name" value="Acetyltransf_1"/>
    <property type="match status" value="1"/>
</dbReference>
<dbReference type="Gene3D" id="3.40.630.30">
    <property type="match status" value="1"/>
</dbReference>
<evidence type="ECO:0000313" key="2">
    <source>
        <dbReference type="EMBL" id="PWI26392.1"/>
    </source>
</evidence>
<dbReference type="SUPFAM" id="SSF55729">
    <property type="entry name" value="Acyl-CoA N-acyltransferases (Nat)"/>
    <property type="match status" value="1"/>
</dbReference>
<reference evidence="2 3" key="1">
    <citation type="submission" date="2018-05" db="EMBL/GenBank/DDBJ databases">
        <title>Kurthia sibirica genome sequence.</title>
        <authorList>
            <person name="Maclea K.S."/>
            <person name="Goen A.E."/>
        </authorList>
    </citation>
    <scope>NUCLEOTIDE SEQUENCE [LARGE SCALE GENOMIC DNA]</scope>
    <source>
        <strain evidence="2 3">ATCC 49154</strain>
    </source>
</reference>